<reference evidence="2 3" key="1">
    <citation type="submission" date="2019-08" db="EMBL/GenBank/DDBJ databases">
        <title>Draft Genome Sequence of Halomonas eurihalina Isolated from Preserved Hide-surface.</title>
        <authorList>
            <person name="Hussain S.A."/>
            <person name="Xu A."/>
            <person name="Sarker M."/>
            <person name="Sommers C."/>
        </authorList>
    </citation>
    <scope>NUCLEOTIDE SEQUENCE [LARGE SCALE GENOMIC DNA]</scope>
    <source>
        <strain evidence="2 3">MS1</strain>
    </source>
</reference>
<dbReference type="RefSeq" id="WP_149321158.1">
    <property type="nucleotide sequence ID" value="NZ_JARWAH010000001.1"/>
</dbReference>
<keyword evidence="3" id="KW-1185">Reference proteome</keyword>
<dbReference type="OrthoDB" id="9796962at2"/>
<dbReference type="Proteomes" id="UP000324260">
    <property type="component" value="Unassembled WGS sequence"/>
</dbReference>
<evidence type="ECO:0000313" key="2">
    <source>
        <dbReference type="EMBL" id="TZG40760.1"/>
    </source>
</evidence>
<dbReference type="Gene3D" id="2.60.40.1890">
    <property type="entry name" value="PCu(A)C copper chaperone"/>
    <property type="match status" value="1"/>
</dbReference>
<dbReference type="SUPFAM" id="SSF110087">
    <property type="entry name" value="DR1885-like metal-binding protein"/>
    <property type="match status" value="1"/>
</dbReference>
<accession>A0A5D9DCB4</accession>
<gene>
    <name evidence="2" type="ORF">FZZ93_04635</name>
</gene>
<feature type="signal peptide" evidence="1">
    <location>
        <begin position="1"/>
        <end position="33"/>
    </location>
</feature>
<dbReference type="Pfam" id="PF04314">
    <property type="entry name" value="PCuAC"/>
    <property type="match status" value="1"/>
</dbReference>
<proteinExistence type="predicted"/>
<name>A0A5D9DCB4_HALER</name>
<evidence type="ECO:0000256" key="1">
    <source>
        <dbReference type="SAM" id="SignalP"/>
    </source>
</evidence>
<protein>
    <submittedName>
        <fullName evidence="2">Copper chaperone PCu(A)C</fullName>
    </submittedName>
</protein>
<dbReference type="EMBL" id="VTPU01000003">
    <property type="protein sequence ID" value="TZG40760.1"/>
    <property type="molecule type" value="Genomic_DNA"/>
</dbReference>
<sequence>MSNRKRELKRWTSAALLGGLAACLLAFPLAASADGLDVTDARMRVLPGDMPAAGYFRLDNTSDKTVVLVGAKSDAFEKVELHRSMNKDGMASMESVSRLEVAPDEHIEFAPQGYHLMLMKPTGALSAGDEVEITLEFEHRDPLTVDFEAVPPTSM</sequence>
<dbReference type="PANTHER" id="PTHR36302:SF1">
    <property type="entry name" value="COPPER CHAPERONE PCU(A)C"/>
    <property type="match status" value="1"/>
</dbReference>
<comment type="caution">
    <text evidence="2">The sequence shown here is derived from an EMBL/GenBank/DDBJ whole genome shotgun (WGS) entry which is preliminary data.</text>
</comment>
<dbReference type="InterPro" id="IPR007410">
    <property type="entry name" value="LpqE-like"/>
</dbReference>
<dbReference type="PROSITE" id="PS51257">
    <property type="entry name" value="PROKAR_LIPOPROTEIN"/>
    <property type="match status" value="1"/>
</dbReference>
<dbReference type="AlphaFoldDB" id="A0A5D9DCB4"/>
<keyword evidence="1" id="KW-0732">Signal</keyword>
<dbReference type="InterPro" id="IPR036182">
    <property type="entry name" value="PCuAC_sf"/>
</dbReference>
<organism evidence="2 3">
    <name type="scientific">Halomonas eurihalina</name>
    <dbReference type="NCBI Taxonomy" id="42566"/>
    <lineage>
        <taxon>Bacteria</taxon>
        <taxon>Pseudomonadati</taxon>
        <taxon>Pseudomonadota</taxon>
        <taxon>Gammaproteobacteria</taxon>
        <taxon>Oceanospirillales</taxon>
        <taxon>Halomonadaceae</taxon>
        <taxon>Halomonas</taxon>
    </lineage>
</organism>
<dbReference type="PANTHER" id="PTHR36302">
    <property type="entry name" value="BLR7088 PROTEIN"/>
    <property type="match status" value="1"/>
</dbReference>
<feature type="chain" id="PRO_5022747084" evidence="1">
    <location>
        <begin position="34"/>
        <end position="155"/>
    </location>
</feature>
<dbReference type="InterPro" id="IPR058248">
    <property type="entry name" value="Lxx211020-like"/>
</dbReference>
<evidence type="ECO:0000313" key="3">
    <source>
        <dbReference type="Proteomes" id="UP000324260"/>
    </source>
</evidence>